<dbReference type="EMBL" id="LWHJ01000011">
    <property type="protein sequence ID" value="OAQ41951.1"/>
    <property type="molecule type" value="Genomic_DNA"/>
</dbReference>
<evidence type="ECO:0000313" key="2">
    <source>
        <dbReference type="EMBL" id="OAQ41951.1"/>
    </source>
</evidence>
<keyword evidence="3" id="KW-1185">Reference proteome</keyword>
<feature type="transmembrane region" description="Helical" evidence="1">
    <location>
        <begin position="20"/>
        <end position="37"/>
    </location>
</feature>
<keyword evidence="1" id="KW-0472">Membrane</keyword>
<organism evidence="2 3">
    <name type="scientific">Pedobacter psychrophilus</name>
    <dbReference type="NCBI Taxonomy" id="1826909"/>
    <lineage>
        <taxon>Bacteria</taxon>
        <taxon>Pseudomonadati</taxon>
        <taxon>Bacteroidota</taxon>
        <taxon>Sphingobacteriia</taxon>
        <taxon>Sphingobacteriales</taxon>
        <taxon>Sphingobacteriaceae</taxon>
        <taxon>Pedobacter</taxon>
    </lineage>
</organism>
<accession>A0A179DLP6</accession>
<protein>
    <submittedName>
        <fullName evidence="2">Uncharacterized protein</fullName>
    </submittedName>
</protein>
<dbReference type="AlphaFoldDB" id="A0A179DLP6"/>
<dbReference type="STRING" id="1826909.A5893_02200"/>
<reference evidence="2 3" key="1">
    <citation type="submission" date="2016-04" db="EMBL/GenBank/DDBJ databases">
        <authorList>
            <person name="Evans L.H."/>
            <person name="Alamgir A."/>
            <person name="Owens N."/>
            <person name="Weber N.D."/>
            <person name="Virtaneva K."/>
            <person name="Barbian K."/>
            <person name="Babar A."/>
            <person name="Rosenke K."/>
        </authorList>
    </citation>
    <scope>NUCLEOTIDE SEQUENCE [LARGE SCALE GENOMIC DNA]</scope>
    <source>
        <strain evidence="2 3">CCM 8644</strain>
    </source>
</reference>
<sequence length="250" mass="28731">MENQEILILKKKVKLLTINFYALTIVIVCFFLFSFIYNKDETFNEITAKKLTIVEPNGQTRLVLANSQNSPANLMHGKTYGLKEGGRPGLIFFNDELTECGGLVFTGRKDVKTGEYFASGHFSFDQYDQNQVLYLQYLDDNGSKKTGLYVDDWHKDPNFAEWRKEYKEAEKIPDEIERKKRLEELRFPKNSETAFANRVFIGKDVNKDAVLNLSDTKGNVRLQIKVDSLGNAEILFLDDKGKITSKFPQN</sequence>
<dbReference type="OrthoDB" id="1349101at2"/>
<dbReference type="Proteomes" id="UP000078459">
    <property type="component" value="Unassembled WGS sequence"/>
</dbReference>
<keyword evidence="1" id="KW-0812">Transmembrane</keyword>
<proteinExistence type="predicted"/>
<dbReference type="RefSeq" id="WP_068820983.1">
    <property type="nucleotide sequence ID" value="NZ_LWHJ01000011.1"/>
</dbReference>
<comment type="caution">
    <text evidence="2">The sequence shown here is derived from an EMBL/GenBank/DDBJ whole genome shotgun (WGS) entry which is preliminary data.</text>
</comment>
<keyword evidence="1" id="KW-1133">Transmembrane helix</keyword>
<name>A0A179DLP6_9SPHI</name>
<gene>
    <name evidence="2" type="ORF">A5893_02200</name>
</gene>
<evidence type="ECO:0000256" key="1">
    <source>
        <dbReference type="SAM" id="Phobius"/>
    </source>
</evidence>
<evidence type="ECO:0000313" key="3">
    <source>
        <dbReference type="Proteomes" id="UP000078459"/>
    </source>
</evidence>
<reference evidence="2 3" key="2">
    <citation type="submission" date="2016-06" db="EMBL/GenBank/DDBJ databases">
        <title>Pedobacter psychrophilus sp. nov., isolated from Antarctic fragmentary rock.</title>
        <authorList>
            <person name="Svec P."/>
        </authorList>
    </citation>
    <scope>NUCLEOTIDE SEQUENCE [LARGE SCALE GENOMIC DNA]</scope>
    <source>
        <strain evidence="2 3">CCM 8644</strain>
    </source>
</reference>